<evidence type="ECO:0000256" key="6">
    <source>
        <dbReference type="ARBA" id="ARBA00022729"/>
    </source>
</evidence>
<evidence type="ECO:0000256" key="3">
    <source>
        <dbReference type="ARBA" id="ARBA00022448"/>
    </source>
</evidence>
<dbReference type="GO" id="GO:0009279">
    <property type="term" value="C:cell outer membrane"/>
    <property type="evidence" value="ECO:0007669"/>
    <property type="project" value="UniProtKB-SubCell"/>
</dbReference>
<dbReference type="Pfam" id="PF00593">
    <property type="entry name" value="TonB_dep_Rec_b-barrel"/>
    <property type="match status" value="1"/>
</dbReference>
<sequence>MPAFSPSSPSSSSFAPRRAPLAQAVLALTAALAAHGAAHAADAAAAAAAAAPTATLNEVRVQDASDAATGYQGAQRNTAATRTDTPLIETPQAVRVVSQQLIEDLGATRLADTVDFVSGVTRLNDFGGTWDNYAIRGFSNTDGGSLLNGFASGRGYGPMRDMATVERVEFLKGPAAALYGSSEPGGTLNIVTKKPQFTASHKAGLEVGTLGMRRATLDTTGPISQNLAYRLNVAAEDGASRTSLVDNQKYVVAPAFAWTLGDSTVLQYEAEFIRIRTPLDRGTIQVNGNALALPADRFLGEPNRGKLHVTGDTHQLTLDHDLGQGWRTRVGASYRETELYGDAMDLNSTLLPDNRTLRRRDSWRTLPSRDVSLQAEVEGKVTTGSLRHTLLAGVESWRLFVGQYGIYSNPNTAPYAIDIYQPTYGVGRTAPLTPLFDTVDHQRATGLFLQDQIDLTARWKLLAGVRFDRFHQSLEDRLAKTNTTQEHSSTSPRVGLSYMLTPDSSVYVSYGRSFRPNAGGDASGNAFAPTKGKAFEAGAKWQSPDQRLIASMAVFDIRKTNVLTRDPNNANFSVAAGEVRSRGIEADMSGKLDAHWRLTANAAYTDTEVLRDNNPALLGKRLLGIPRVSGGLFAIREDRLASGGRYGVGGGLVYVGERTATANDTYRLPGYTTARVTAYWQIDPRTRLTLDVHNLFDRHYAATSWGALTVMPGLGRQVVAGLQHSF</sequence>
<reference evidence="18" key="1">
    <citation type="submission" date="2016-10" db="EMBL/GenBank/DDBJ databases">
        <authorList>
            <person name="Varghese N."/>
            <person name="Submissions S."/>
        </authorList>
    </citation>
    <scope>NUCLEOTIDE SEQUENCE [LARGE SCALE GENOMIC DNA]</scope>
    <source>
        <strain evidence="18">DSM 27981</strain>
    </source>
</reference>
<dbReference type="Gene3D" id="2.170.130.10">
    <property type="entry name" value="TonB-dependent receptor, plug domain"/>
    <property type="match status" value="1"/>
</dbReference>
<dbReference type="PANTHER" id="PTHR32552:SF90">
    <property type="entry name" value="METAL-PSEUDOPALINE RECEPTOR CNTO"/>
    <property type="match status" value="1"/>
</dbReference>
<dbReference type="GO" id="GO:0038023">
    <property type="term" value="F:signaling receptor activity"/>
    <property type="evidence" value="ECO:0007669"/>
    <property type="project" value="InterPro"/>
</dbReference>
<dbReference type="InterPro" id="IPR010105">
    <property type="entry name" value="TonB_sidphr_rcpt"/>
</dbReference>
<dbReference type="InterPro" id="IPR012910">
    <property type="entry name" value="Plug_dom"/>
</dbReference>
<keyword evidence="5 12" id="KW-0812">Transmembrane</keyword>
<dbReference type="CDD" id="cd01347">
    <property type="entry name" value="ligand_gated_channel"/>
    <property type="match status" value="1"/>
</dbReference>
<dbReference type="AlphaFoldDB" id="A0A1I2F9K7"/>
<dbReference type="InterPro" id="IPR036942">
    <property type="entry name" value="Beta-barrel_TonB_sf"/>
</dbReference>
<dbReference type="Pfam" id="PF07715">
    <property type="entry name" value="Plug"/>
    <property type="match status" value="1"/>
</dbReference>
<evidence type="ECO:0000259" key="16">
    <source>
        <dbReference type="Pfam" id="PF07715"/>
    </source>
</evidence>
<evidence type="ECO:0000256" key="13">
    <source>
        <dbReference type="RuleBase" id="RU003357"/>
    </source>
</evidence>
<proteinExistence type="inferred from homology"/>
<evidence type="ECO:0000313" key="17">
    <source>
        <dbReference type="EMBL" id="SFF02134.1"/>
    </source>
</evidence>
<evidence type="ECO:0000259" key="15">
    <source>
        <dbReference type="Pfam" id="PF00593"/>
    </source>
</evidence>
<keyword evidence="10" id="KW-0675">Receptor</keyword>
<dbReference type="EMBL" id="FONX01000010">
    <property type="protein sequence ID" value="SFF02134.1"/>
    <property type="molecule type" value="Genomic_DNA"/>
</dbReference>
<keyword evidence="6 14" id="KW-0732">Signal</keyword>
<evidence type="ECO:0000256" key="2">
    <source>
        <dbReference type="ARBA" id="ARBA00009810"/>
    </source>
</evidence>
<keyword evidence="8 13" id="KW-0798">TonB box</keyword>
<dbReference type="FunFam" id="2.40.170.20:FF:000005">
    <property type="entry name" value="TonB-dependent siderophore receptor"/>
    <property type="match status" value="1"/>
</dbReference>
<keyword evidence="4 12" id="KW-1134">Transmembrane beta strand</keyword>
<feature type="domain" description="TonB-dependent receptor-like beta-barrel" evidence="15">
    <location>
        <begin position="258"/>
        <end position="695"/>
    </location>
</feature>
<evidence type="ECO:0000256" key="7">
    <source>
        <dbReference type="ARBA" id="ARBA00023065"/>
    </source>
</evidence>
<dbReference type="Proteomes" id="UP000199119">
    <property type="component" value="Unassembled WGS sequence"/>
</dbReference>
<evidence type="ECO:0000256" key="8">
    <source>
        <dbReference type="ARBA" id="ARBA00023077"/>
    </source>
</evidence>
<feature type="signal peptide" evidence="14">
    <location>
        <begin position="1"/>
        <end position="40"/>
    </location>
</feature>
<keyword evidence="9 12" id="KW-0472">Membrane</keyword>
<name>A0A1I2F9K7_9BURK</name>
<keyword evidence="18" id="KW-1185">Reference proteome</keyword>
<evidence type="ECO:0000256" key="12">
    <source>
        <dbReference type="PROSITE-ProRule" id="PRU01360"/>
    </source>
</evidence>
<organism evidence="17 18">
    <name type="scientific">Paracidovorax wautersii</name>
    <dbReference type="NCBI Taxonomy" id="1177982"/>
    <lineage>
        <taxon>Bacteria</taxon>
        <taxon>Pseudomonadati</taxon>
        <taxon>Pseudomonadota</taxon>
        <taxon>Betaproteobacteria</taxon>
        <taxon>Burkholderiales</taxon>
        <taxon>Comamonadaceae</taxon>
        <taxon>Paracidovorax</taxon>
    </lineage>
</organism>
<dbReference type="STRING" id="1177982.SAMN04489711_11023"/>
<dbReference type="PANTHER" id="PTHR32552">
    <property type="entry name" value="FERRICHROME IRON RECEPTOR-RELATED"/>
    <property type="match status" value="1"/>
</dbReference>
<evidence type="ECO:0000256" key="1">
    <source>
        <dbReference type="ARBA" id="ARBA00004571"/>
    </source>
</evidence>
<dbReference type="RefSeq" id="WP_092940204.1">
    <property type="nucleotide sequence ID" value="NZ_FONX01000010.1"/>
</dbReference>
<dbReference type="SUPFAM" id="SSF56935">
    <property type="entry name" value="Porins"/>
    <property type="match status" value="1"/>
</dbReference>
<evidence type="ECO:0000256" key="11">
    <source>
        <dbReference type="ARBA" id="ARBA00023237"/>
    </source>
</evidence>
<evidence type="ECO:0000256" key="5">
    <source>
        <dbReference type="ARBA" id="ARBA00022692"/>
    </source>
</evidence>
<keyword evidence="3 12" id="KW-0813">Transport</keyword>
<dbReference type="PROSITE" id="PS52016">
    <property type="entry name" value="TONB_DEPENDENT_REC_3"/>
    <property type="match status" value="1"/>
</dbReference>
<gene>
    <name evidence="17" type="ORF">SAMN04489711_11023</name>
</gene>
<dbReference type="Gene3D" id="2.40.170.20">
    <property type="entry name" value="TonB-dependent receptor, beta-barrel domain"/>
    <property type="match status" value="1"/>
</dbReference>
<keyword evidence="11 12" id="KW-0998">Cell outer membrane</keyword>
<feature type="domain" description="TonB-dependent receptor plug" evidence="16">
    <location>
        <begin position="87"/>
        <end position="187"/>
    </location>
</feature>
<dbReference type="NCBIfam" id="TIGR01783">
    <property type="entry name" value="TonB-siderophor"/>
    <property type="match status" value="1"/>
</dbReference>
<protein>
    <submittedName>
        <fullName evidence="17">Iron complex outermembrane recepter protein</fullName>
    </submittedName>
</protein>
<comment type="similarity">
    <text evidence="2 12 13">Belongs to the TonB-dependent receptor family.</text>
</comment>
<evidence type="ECO:0000256" key="4">
    <source>
        <dbReference type="ARBA" id="ARBA00022452"/>
    </source>
</evidence>
<dbReference type="OrthoDB" id="9790771at2"/>
<evidence type="ECO:0000256" key="14">
    <source>
        <dbReference type="SAM" id="SignalP"/>
    </source>
</evidence>
<dbReference type="InterPro" id="IPR000531">
    <property type="entry name" value="Beta-barrel_TonB"/>
</dbReference>
<dbReference type="InterPro" id="IPR037066">
    <property type="entry name" value="Plug_dom_sf"/>
</dbReference>
<dbReference type="FunFam" id="2.170.130.10:FF:000001">
    <property type="entry name" value="Catecholate siderophore TonB-dependent receptor"/>
    <property type="match status" value="1"/>
</dbReference>
<evidence type="ECO:0000313" key="18">
    <source>
        <dbReference type="Proteomes" id="UP000199119"/>
    </source>
</evidence>
<accession>A0A1I2F9K7</accession>
<dbReference type="GO" id="GO:0015891">
    <property type="term" value="P:siderophore transport"/>
    <property type="evidence" value="ECO:0007669"/>
    <property type="project" value="InterPro"/>
</dbReference>
<keyword evidence="7" id="KW-0406">Ion transport</keyword>
<evidence type="ECO:0000256" key="10">
    <source>
        <dbReference type="ARBA" id="ARBA00023170"/>
    </source>
</evidence>
<evidence type="ECO:0000256" key="9">
    <source>
        <dbReference type="ARBA" id="ARBA00023136"/>
    </source>
</evidence>
<dbReference type="InterPro" id="IPR039426">
    <property type="entry name" value="TonB-dep_rcpt-like"/>
</dbReference>
<dbReference type="GO" id="GO:0015344">
    <property type="term" value="F:siderophore uptake transmembrane transporter activity"/>
    <property type="evidence" value="ECO:0007669"/>
    <property type="project" value="TreeGrafter"/>
</dbReference>
<feature type="chain" id="PRO_5011481311" evidence="14">
    <location>
        <begin position="41"/>
        <end position="726"/>
    </location>
</feature>
<comment type="subcellular location">
    <subcellularLocation>
        <location evidence="1 12">Cell outer membrane</location>
        <topology evidence="1 12">Multi-pass membrane protein</topology>
    </subcellularLocation>
</comment>